<protein>
    <submittedName>
        <fullName evidence="1">Uncharacterized protein</fullName>
    </submittedName>
</protein>
<evidence type="ECO:0000313" key="1">
    <source>
        <dbReference type="EMBL" id="KZT46458.1"/>
    </source>
</evidence>
<proteinExistence type="predicted"/>
<dbReference type="OrthoDB" id="2506088at2759"/>
<feature type="non-terminal residue" evidence="1">
    <location>
        <position position="75"/>
    </location>
</feature>
<accession>A0A166LC31</accession>
<reference evidence="1 2" key="1">
    <citation type="journal article" date="2016" name="Mol. Biol. Evol.">
        <title>Comparative Genomics of Early-Diverging Mushroom-Forming Fungi Provides Insights into the Origins of Lignocellulose Decay Capabilities.</title>
        <authorList>
            <person name="Nagy L.G."/>
            <person name="Riley R."/>
            <person name="Tritt A."/>
            <person name="Adam C."/>
            <person name="Daum C."/>
            <person name="Floudas D."/>
            <person name="Sun H."/>
            <person name="Yadav J.S."/>
            <person name="Pangilinan J."/>
            <person name="Larsson K.H."/>
            <person name="Matsuura K."/>
            <person name="Barry K."/>
            <person name="Labutti K."/>
            <person name="Kuo R."/>
            <person name="Ohm R.A."/>
            <person name="Bhattacharya S.S."/>
            <person name="Shirouzu T."/>
            <person name="Yoshinaga Y."/>
            <person name="Martin F.M."/>
            <person name="Grigoriev I.V."/>
            <person name="Hibbett D.S."/>
        </authorList>
    </citation>
    <scope>NUCLEOTIDE SEQUENCE [LARGE SCALE GENOMIC DNA]</scope>
    <source>
        <strain evidence="1 2">HHB12733</strain>
    </source>
</reference>
<evidence type="ECO:0000313" key="2">
    <source>
        <dbReference type="Proteomes" id="UP000076842"/>
    </source>
</evidence>
<gene>
    <name evidence="1" type="ORF">CALCODRAFT_417771</name>
</gene>
<dbReference type="EMBL" id="KV424331">
    <property type="protein sequence ID" value="KZT46458.1"/>
    <property type="molecule type" value="Genomic_DNA"/>
</dbReference>
<dbReference type="InParanoid" id="A0A166LC31"/>
<dbReference type="Proteomes" id="UP000076842">
    <property type="component" value="Unassembled WGS sequence"/>
</dbReference>
<organism evidence="1 2">
    <name type="scientific">Calocera cornea HHB12733</name>
    <dbReference type="NCBI Taxonomy" id="1353952"/>
    <lineage>
        <taxon>Eukaryota</taxon>
        <taxon>Fungi</taxon>
        <taxon>Dikarya</taxon>
        <taxon>Basidiomycota</taxon>
        <taxon>Agaricomycotina</taxon>
        <taxon>Dacrymycetes</taxon>
        <taxon>Dacrymycetales</taxon>
        <taxon>Dacrymycetaceae</taxon>
        <taxon>Calocera</taxon>
    </lineage>
</organism>
<dbReference type="AlphaFoldDB" id="A0A166LC31"/>
<feature type="non-terminal residue" evidence="1">
    <location>
        <position position="1"/>
    </location>
</feature>
<name>A0A166LC31_9BASI</name>
<dbReference type="STRING" id="1353952.A0A166LC31"/>
<sequence length="75" mass="8691">VDKCKPHLMLHLPDHVRRFGPPVLYSTEVFESYNGAFRKSSILSNHQSPSHDICNAFAQYGRIRHLVQGGYWHDK</sequence>
<keyword evidence="2" id="KW-1185">Reference proteome</keyword>